<sequence length="68" mass="7332">MIVFCGLIAIAIGLLNMFKPSFAWYLKEGWKVNGDPEPSDTYLTLTKLGGVVVLIMGVVLVVAGIFNS</sequence>
<feature type="domain" description="DUF6199" evidence="2">
    <location>
        <begin position="6"/>
        <end position="63"/>
    </location>
</feature>
<dbReference type="Proteomes" id="UP000003900">
    <property type="component" value="Unassembled WGS sequence"/>
</dbReference>
<protein>
    <recommendedName>
        <fullName evidence="2">DUF6199 domain-containing protein</fullName>
    </recommendedName>
</protein>
<dbReference type="Pfam" id="PF19701">
    <property type="entry name" value="DUF6199"/>
    <property type="match status" value="1"/>
</dbReference>
<evidence type="ECO:0000313" key="3">
    <source>
        <dbReference type="EMBL" id="EHQ63624.1"/>
    </source>
</evidence>
<evidence type="ECO:0000256" key="1">
    <source>
        <dbReference type="SAM" id="Phobius"/>
    </source>
</evidence>
<feature type="transmembrane region" description="Helical" evidence="1">
    <location>
        <begin position="47"/>
        <end position="66"/>
    </location>
</feature>
<evidence type="ECO:0000313" key="4">
    <source>
        <dbReference type="Proteomes" id="UP000003900"/>
    </source>
</evidence>
<dbReference type="OrthoDB" id="2088419at2"/>
<keyword evidence="4" id="KW-1185">Reference proteome</keyword>
<keyword evidence="1" id="KW-0472">Membrane</keyword>
<reference evidence="3 4" key="1">
    <citation type="journal article" date="2012" name="J. Bacteriol.">
        <title>Genome Sequence of the Pattern-Forming Social Bacterium Paenibacillus dendritiformis C454 Chiral Morphotype.</title>
        <authorList>
            <person name="Sirota-Madi A."/>
            <person name="Olender T."/>
            <person name="Helman Y."/>
            <person name="Brainis I."/>
            <person name="Finkelshtein A."/>
            <person name="Roth D."/>
            <person name="Hagai E."/>
            <person name="Leshkowitz D."/>
            <person name="Brodsky L."/>
            <person name="Galatenko V."/>
            <person name="Nikolaev V."/>
            <person name="Gutnick D.L."/>
            <person name="Lancet D."/>
            <person name="Ben-Jacob E."/>
        </authorList>
    </citation>
    <scope>NUCLEOTIDE SEQUENCE [LARGE SCALE GENOMIC DNA]</scope>
    <source>
        <strain evidence="3 4">C454</strain>
    </source>
</reference>
<keyword evidence="1" id="KW-0812">Transmembrane</keyword>
<dbReference type="EMBL" id="AHKH01000007">
    <property type="protein sequence ID" value="EHQ63624.1"/>
    <property type="molecule type" value="Genomic_DNA"/>
</dbReference>
<proteinExistence type="predicted"/>
<dbReference type="RefSeq" id="WP_006675337.1">
    <property type="nucleotide sequence ID" value="NZ_AHKH01000007.1"/>
</dbReference>
<gene>
    <name evidence="3" type="ORF">PDENDC454_04134</name>
</gene>
<evidence type="ECO:0000259" key="2">
    <source>
        <dbReference type="Pfam" id="PF19701"/>
    </source>
</evidence>
<accession>H3SBE1</accession>
<organism evidence="3 4">
    <name type="scientific">Paenibacillus dendritiformis C454</name>
    <dbReference type="NCBI Taxonomy" id="1131935"/>
    <lineage>
        <taxon>Bacteria</taxon>
        <taxon>Bacillati</taxon>
        <taxon>Bacillota</taxon>
        <taxon>Bacilli</taxon>
        <taxon>Bacillales</taxon>
        <taxon>Paenibacillaceae</taxon>
        <taxon>Paenibacillus</taxon>
    </lineage>
</organism>
<comment type="caution">
    <text evidence="3">The sequence shown here is derived from an EMBL/GenBank/DDBJ whole genome shotgun (WGS) entry which is preliminary data.</text>
</comment>
<dbReference type="InterPro" id="IPR045679">
    <property type="entry name" value="DUF6199"/>
</dbReference>
<dbReference type="AlphaFoldDB" id="H3SBE1"/>
<name>H3SBE1_9BACL</name>
<keyword evidence="1" id="KW-1133">Transmembrane helix</keyword>